<organism evidence="2">
    <name type="scientific">bioreactor metagenome</name>
    <dbReference type="NCBI Taxonomy" id="1076179"/>
    <lineage>
        <taxon>unclassified sequences</taxon>
        <taxon>metagenomes</taxon>
        <taxon>ecological metagenomes</taxon>
    </lineage>
</organism>
<proteinExistence type="predicted"/>
<reference evidence="2" key="1">
    <citation type="submission" date="2019-08" db="EMBL/GenBank/DDBJ databases">
        <authorList>
            <person name="Kucharzyk K."/>
            <person name="Murdoch R.W."/>
            <person name="Higgins S."/>
            <person name="Loffler F."/>
        </authorList>
    </citation>
    <scope>NUCLEOTIDE SEQUENCE</scope>
</reference>
<protein>
    <submittedName>
        <fullName evidence="2">Uncharacterized protein</fullName>
    </submittedName>
</protein>
<evidence type="ECO:0000256" key="1">
    <source>
        <dbReference type="SAM" id="MobiDB-lite"/>
    </source>
</evidence>
<evidence type="ECO:0000313" key="2">
    <source>
        <dbReference type="EMBL" id="MPM33031.1"/>
    </source>
</evidence>
<accession>A0A644YYW6</accession>
<dbReference type="EMBL" id="VSSQ01006535">
    <property type="protein sequence ID" value="MPM33031.1"/>
    <property type="molecule type" value="Genomic_DNA"/>
</dbReference>
<sequence length="71" mass="7604">MFDNDASRHQPRQQPGKKRDQGDQAVAERMAPDDRAGAEPFGAGGSDVILLQHIDHARAGITREAGKPGIS</sequence>
<dbReference type="AlphaFoldDB" id="A0A644YYW6"/>
<gene>
    <name evidence="2" type="ORF">SDC9_79598</name>
</gene>
<comment type="caution">
    <text evidence="2">The sequence shown here is derived from an EMBL/GenBank/DDBJ whole genome shotgun (WGS) entry which is preliminary data.</text>
</comment>
<feature type="region of interest" description="Disordered" evidence="1">
    <location>
        <begin position="1"/>
        <end position="44"/>
    </location>
</feature>
<name>A0A644YYW6_9ZZZZ</name>